<dbReference type="AlphaFoldDB" id="A0A3R7IH28"/>
<evidence type="ECO:0000259" key="13">
    <source>
        <dbReference type="Pfam" id="PF14703"/>
    </source>
</evidence>
<feature type="transmembrane region" description="Helical" evidence="9">
    <location>
        <begin position="687"/>
        <end position="713"/>
    </location>
</feature>
<keyword evidence="4 9" id="KW-0812">Transmembrane</keyword>
<evidence type="ECO:0000313" key="15">
    <source>
        <dbReference type="Proteomes" id="UP000215289"/>
    </source>
</evidence>
<dbReference type="Pfam" id="PF12621">
    <property type="entry name" value="PHM7_ext"/>
    <property type="match status" value="1"/>
</dbReference>
<evidence type="ECO:0000256" key="7">
    <source>
        <dbReference type="SAM" id="Coils"/>
    </source>
</evidence>
<dbReference type="EMBL" id="NIDN02000048">
    <property type="protein sequence ID" value="RLL98621.1"/>
    <property type="molecule type" value="Genomic_DNA"/>
</dbReference>
<feature type="domain" description="CSC1/OSCA1-like 7TM region" evidence="10">
    <location>
        <begin position="635"/>
        <end position="710"/>
    </location>
</feature>
<comment type="caution">
    <text evidence="14">The sequence shown here is derived from an EMBL/GenBank/DDBJ whole genome shotgun (WGS) entry which is preliminary data.</text>
</comment>
<keyword evidence="5 9" id="KW-1133">Transmembrane helix</keyword>
<feature type="domain" description="10TM putative phosphate transporter extracellular tail" evidence="11">
    <location>
        <begin position="822"/>
        <end position="914"/>
    </location>
</feature>
<feature type="coiled-coil region" evidence="7">
    <location>
        <begin position="244"/>
        <end position="271"/>
    </location>
</feature>
<feature type="domain" description="CSC1/OSCA1-like 7TM region" evidence="10">
    <location>
        <begin position="416"/>
        <end position="621"/>
    </location>
</feature>
<accession>A0A3R7IH28</accession>
<dbReference type="PANTHER" id="PTHR13018">
    <property type="entry name" value="PROBABLE MEMBRANE PROTEIN DUF221-RELATED"/>
    <property type="match status" value="1"/>
</dbReference>
<feature type="transmembrane region" description="Helical" evidence="9">
    <location>
        <begin position="32"/>
        <end position="53"/>
    </location>
</feature>
<evidence type="ECO:0000256" key="3">
    <source>
        <dbReference type="ARBA" id="ARBA00022448"/>
    </source>
</evidence>
<proteinExistence type="inferred from homology"/>
<dbReference type="GO" id="GO:0005227">
    <property type="term" value="F:calcium-activated cation channel activity"/>
    <property type="evidence" value="ECO:0007669"/>
    <property type="project" value="InterPro"/>
</dbReference>
<feature type="transmembrane region" description="Helical" evidence="9">
    <location>
        <begin position="602"/>
        <end position="632"/>
    </location>
</feature>
<evidence type="ECO:0000259" key="10">
    <source>
        <dbReference type="Pfam" id="PF02714"/>
    </source>
</evidence>
<dbReference type="InterPro" id="IPR003864">
    <property type="entry name" value="CSC1/OSCA1-like_7TM"/>
</dbReference>
<feature type="transmembrane region" description="Helical" evidence="9">
    <location>
        <begin position="507"/>
        <end position="535"/>
    </location>
</feature>
<evidence type="ECO:0000256" key="2">
    <source>
        <dbReference type="ARBA" id="ARBA00007779"/>
    </source>
</evidence>
<dbReference type="Proteomes" id="UP000215289">
    <property type="component" value="Unassembled WGS sequence"/>
</dbReference>
<evidence type="ECO:0000256" key="1">
    <source>
        <dbReference type="ARBA" id="ARBA00004141"/>
    </source>
</evidence>
<evidence type="ECO:0000313" key="14">
    <source>
        <dbReference type="EMBL" id="RLL98621.1"/>
    </source>
</evidence>
<evidence type="ECO:0000256" key="8">
    <source>
        <dbReference type="SAM" id="MobiDB-lite"/>
    </source>
</evidence>
<dbReference type="OrthoDB" id="1076608at2759"/>
<feature type="domain" description="CSC1/OSCA1-like N-terminal transmembrane" evidence="12">
    <location>
        <begin position="31"/>
        <end position="182"/>
    </location>
</feature>
<dbReference type="Pfam" id="PF02714">
    <property type="entry name" value="RSN1_7TM"/>
    <property type="match status" value="2"/>
</dbReference>
<comment type="subcellular location">
    <subcellularLocation>
        <location evidence="1">Membrane</location>
        <topology evidence="1">Multi-pass membrane protein</topology>
    </subcellularLocation>
</comment>
<protein>
    <recommendedName>
        <fullName evidence="16">CSC1/OSCA1-like 7TM region domain-containing protein</fullName>
    </recommendedName>
</protein>
<feature type="transmembrane region" description="Helical" evidence="9">
    <location>
        <begin position="161"/>
        <end position="180"/>
    </location>
</feature>
<keyword evidence="7" id="KW-0175">Coiled coil</keyword>
<evidence type="ECO:0008006" key="16">
    <source>
        <dbReference type="Google" id="ProtNLM"/>
    </source>
</evidence>
<feature type="transmembrane region" description="Helical" evidence="9">
    <location>
        <begin position="555"/>
        <end position="581"/>
    </location>
</feature>
<keyword evidence="6 9" id="KW-0472">Membrane</keyword>
<dbReference type="InterPro" id="IPR045122">
    <property type="entry name" value="Csc1-like"/>
</dbReference>
<comment type="similarity">
    <text evidence="2">Belongs to the CSC1 (TC 1.A.17) family.</text>
</comment>
<dbReference type="GO" id="GO:0005886">
    <property type="term" value="C:plasma membrane"/>
    <property type="evidence" value="ECO:0007669"/>
    <property type="project" value="TreeGrafter"/>
</dbReference>
<keyword evidence="3" id="KW-0813">Transport</keyword>
<evidence type="ECO:0000256" key="6">
    <source>
        <dbReference type="ARBA" id="ARBA00023136"/>
    </source>
</evidence>
<dbReference type="Pfam" id="PF13967">
    <property type="entry name" value="RSN1_TM"/>
    <property type="match status" value="1"/>
</dbReference>
<name>A0A3R7IH28_9EURO</name>
<feature type="transmembrane region" description="Helical" evidence="9">
    <location>
        <begin position="719"/>
        <end position="739"/>
    </location>
</feature>
<sequence>MGFYDDMAGLHQLSRRQEDDNPQNASNSASSLVTTLVPSLVIAVIMILVFVILRRSERRMYMPRTYLGFLRPSERSPPVGTGLWNWIVDMYNLPDEYVLQHHSMDAYLLLRFLKLISVICFVGCLITWPVLFPLNATGGANRKQLDMLSMSNISTENSARYFAHAFLAWIFVGFVFMTVTREGIFYINLRQAYSLSPAYASRLSSRTVLFTAVTEDYLSREKIRKMFGIEKVKNVWLATDTSELADKVKERDDAAMKLEAAETKLIKLANAARAKALKKAGSAEEDAVPLENLSEEPDDESGSVAARWIKPSDRPTHRLKFLIGKKVDTINWARSEIERLSPEIEELQAKHRAGDAKLVSSVFVEFYTQADAQSAFQSVAHNLPLHMAPRYIGLDPTQVIWSNLRIKWWERIIRYAATIGFVFALILFWAIPVAVVGSISNIDSLTNKVHFLQFINHVPSWIKGVITGLLPTVLMSVLMALLPIILRLMAKLGGAPSAAAVELTTQNFYFAFQVVQVFLVVTLASSATSVATRIIQQPASAPSLLANNLPKASNFYISYIVLQGLTFSSGALLQIVGLILGKILGKLLDSTPRKMYKRWSSLAGLGWGTVYPPVTLLAVIGKVLYLLLLYWFRAANNVVPLGIAITYSCIAPLVLGFATIGLYLFYFAYRYNMLYVSNANIDTQGKAYARALQHITVGCYLLVVCLIGLFAIGTAANRVALGPMILMIIFLVFMILYHISLQNALSPLINYLPKNLEAEEQSLLPSEPIKNGDSVGENPDGIAATEAGKNENGNFPDVDAAEKGLSTAPATSEKKPNLILKWFRPDKYDGYWQLRRLVPEAQETVQYPPEVERDAYFHPAITSQPPLLWIPRDNLGVSKQEVKHSARVIPITDEDAWLDDKNKIHWDVDKGVPPIFEEKIYY</sequence>
<feature type="transmembrane region" description="Helical" evidence="9">
    <location>
        <begin position="112"/>
        <end position="131"/>
    </location>
</feature>
<feature type="transmembrane region" description="Helical" evidence="9">
    <location>
        <begin position="460"/>
        <end position="486"/>
    </location>
</feature>
<evidence type="ECO:0000259" key="11">
    <source>
        <dbReference type="Pfam" id="PF12621"/>
    </source>
</evidence>
<reference evidence="14 15" key="1">
    <citation type="submission" date="2018-08" db="EMBL/GenBank/DDBJ databases">
        <title>Draft genome sequences of two Aspergillus turcosus clinical strains isolated from bronchoalveolar lavage fluid: one azole-susceptible and the other azole-resistant.</title>
        <authorList>
            <person name="Parent-Michaud M."/>
            <person name="Dufresne P.J."/>
            <person name="Fournier E."/>
            <person name="Martineau C."/>
            <person name="Moreira S."/>
            <person name="Perkins V."/>
            <person name="De Repentigny L."/>
            <person name="Dufresne S.F."/>
        </authorList>
    </citation>
    <scope>NUCLEOTIDE SEQUENCE [LARGE SCALE GENOMIC DNA]</scope>
    <source>
        <strain evidence="14">HMR AF 1038</strain>
    </source>
</reference>
<feature type="transmembrane region" description="Helical" evidence="9">
    <location>
        <begin position="644"/>
        <end position="666"/>
    </location>
</feature>
<feature type="transmembrane region" description="Helical" evidence="9">
    <location>
        <begin position="415"/>
        <end position="440"/>
    </location>
</feature>
<organism evidence="14 15">
    <name type="scientific">Aspergillus turcosus</name>
    <dbReference type="NCBI Taxonomy" id="1245748"/>
    <lineage>
        <taxon>Eukaryota</taxon>
        <taxon>Fungi</taxon>
        <taxon>Dikarya</taxon>
        <taxon>Ascomycota</taxon>
        <taxon>Pezizomycotina</taxon>
        <taxon>Eurotiomycetes</taxon>
        <taxon>Eurotiomycetidae</taxon>
        <taxon>Eurotiales</taxon>
        <taxon>Aspergillaceae</taxon>
        <taxon>Aspergillus</taxon>
        <taxon>Aspergillus subgen. Fumigati</taxon>
    </lineage>
</organism>
<dbReference type="InterPro" id="IPR022257">
    <property type="entry name" value="PHM7_ext"/>
</dbReference>
<evidence type="ECO:0000259" key="12">
    <source>
        <dbReference type="Pfam" id="PF13967"/>
    </source>
</evidence>
<evidence type="ECO:0000256" key="5">
    <source>
        <dbReference type="ARBA" id="ARBA00022989"/>
    </source>
</evidence>
<dbReference type="Pfam" id="PF14703">
    <property type="entry name" value="PHM7_cyt"/>
    <property type="match status" value="1"/>
</dbReference>
<keyword evidence="15" id="KW-1185">Reference proteome</keyword>
<feature type="region of interest" description="Disordered" evidence="8">
    <location>
        <begin position="766"/>
        <end position="809"/>
    </location>
</feature>
<feature type="domain" description="CSC1/OSCA1-like cytosolic" evidence="13">
    <location>
        <begin position="205"/>
        <end position="403"/>
    </location>
</feature>
<evidence type="ECO:0000256" key="9">
    <source>
        <dbReference type="SAM" id="Phobius"/>
    </source>
</evidence>
<dbReference type="InterPro" id="IPR032880">
    <property type="entry name" value="CSC1/OSCA1-like_N"/>
</dbReference>
<gene>
    <name evidence="14" type="ORF">CFD26_101369</name>
</gene>
<evidence type="ECO:0000256" key="4">
    <source>
        <dbReference type="ARBA" id="ARBA00022692"/>
    </source>
</evidence>
<dbReference type="PANTHER" id="PTHR13018:SF26">
    <property type="entry name" value="DOMAIN PROTEIN, PUTATIVE (AFU_ORTHOLOGUE AFUA_5G10920)-RELATED"/>
    <property type="match status" value="1"/>
</dbReference>
<dbReference type="InterPro" id="IPR027815">
    <property type="entry name" value="CSC1/OSCA1-like_cyt"/>
</dbReference>